<proteinExistence type="predicted"/>
<protein>
    <submittedName>
        <fullName evidence="2">Uncharacterized protein</fullName>
    </submittedName>
</protein>
<keyword evidence="3" id="KW-1185">Reference proteome</keyword>
<dbReference type="AlphaFoldDB" id="A0AAE3L088"/>
<evidence type="ECO:0000256" key="1">
    <source>
        <dbReference type="SAM" id="Phobius"/>
    </source>
</evidence>
<dbReference type="EMBL" id="JANKAS010000015">
    <property type="protein sequence ID" value="MCR1899926.1"/>
    <property type="molecule type" value="Genomic_DNA"/>
</dbReference>
<organism evidence="2 3">
    <name type="scientific">Irregularibacter muris</name>
    <dbReference type="NCBI Taxonomy" id="1796619"/>
    <lineage>
        <taxon>Bacteria</taxon>
        <taxon>Bacillati</taxon>
        <taxon>Bacillota</taxon>
        <taxon>Clostridia</taxon>
        <taxon>Eubacteriales</taxon>
        <taxon>Eubacteriaceae</taxon>
        <taxon>Irregularibacter</taxon>
    </lineage>
</organism>
<dbReference type="RefSeq" id="WP_257532737.1">
    <property type="nucleotide sequence ID" value="NZ_JANKAS010000015.1"/>
</dbReference>
<accession>A0AAE3L088</accession>
<sequence>MKINKGTKVGIIIEIIAIIIMLLLALFNKTVPSIIVWIFSIGMLIALGGSLIELSKNKRDNSRLRAP</sequence>
<keyword evidence="1" id="KW-0812">Transmembrane</keyword>
<name>A0AAE3L088_9FIRM</name>
<gene>
    <name evidence="2" type="ORF">NSA47_13185</name>
</gene>
<comment type="caution">
    <text evidence="2">The sequence shown here is derived from an EMBL/GenBank/DDBJ whole genome shotgun (WGS) entry which is preliminary data.</text>
</comment>
<feature type="transmembrane region" description="Helical" evidence="1">
    <location>
        <begin position="9"/>
        <end position="28"/>
    </location>
</feature>
<keyword evidence="1" id="KW-0472">Membrane</keyword>
<feature type="transmembrane region" description="Helical" evidence="1">
    <location>
        <begin position="34"/>
        <end position="55"/>
    </location>
</feature>
<dbReference type="Proteomes" id="UP001205748">
    <property type="component" value="Unassembled WGS sequence"/>
</dbReference>
<evidence type="ECO:0000313" key="3">
    <source>
        <dbReference type="Proteomes" id="UP001205748"/>
    </source>
</evidence>
<reference evidence="2" key="1">
    <citation type="submission" date="2022-07" db="EMBL/GenBank/DDBJ databases">
        <title>Enhanced cultured diversity of the mouse gut microbiota enables custom-made synthetic communities.</title>
        <authorList>
            <person name="Afrizal A."/>
        </authorList>
    </citation>
    <scope>NUCLEOTIDE SEQUENCE</scope>
    <source>
        <strain evidence="2">DSM 28593</strain>
    </source>
</reference>
<keyword evidence="1" id="KW-1133">Transmembrane helix</keyword>
<evidence type="ECO:0000313" key="2">
    <source>
        <dbReference type="EMBL" id="MCR1899926.1"/>
    </source>
</evidence>